<sequence length="99" mass="11294">MSLKFIALTRLSSVLKEAEIPILLYDKEGDCLEIDQIDRAQNIVIKIAHGQKLTYSRNNFCTILSFFAISTDHGKRKLFNEFIKYNTTTSGTFSISRSN</sequence>
<organism evidence="1 2">
    <name type="scientific">Cotesia congregata filamentous virus 1</name>
    <dbReference type="NCBI Taxonomy" id="3064291"/>
    <lineage>
        <taxon>Viruses</taxon>
        <taxon>Viruses incertae sedis</taxon>
        <taxon>Naldaviricetes</taxon>
        <taxon>Lefavirales</taxon>
        <taxon>Filamentoviridae</taxon>
        <taxon>Betafilamentovirus</taxon>
        <taxon>Betafilamentovirus cocongregatae</taxon>
    </lineage>
</organism>
<evidence type="ECO:0000313" key="1">
    <source>
        <dbReference type="EMBL" id="CAJ2002107.1"/>
    </source>
</evidence>
<proteinExistence type="predicted"/>
<protein>
    <submittedName>
        <fullName evidence="1">Uncharacterized protein</fullName>
    </submittedName>
</protein>
<keyword evidence="2" id="KW-1185">Reference proteome</keyword>
<evidence type="ECO:0000313" key="2">
    <source>
        <dbReference type="Proteomes" id="UP001642380"/>
    </source>
</evidence>
<name>A0ABC8QJN5_9VIRU</name>
<dbReference type="EMBL" id="CAUOPR010000001">
    <property type="protein sequence ID" value="CAJ2002107.1"/>
    <property type="molecule type" value="Genomic_DNA"/>
</dbReference>
<accession>A0ABC8QJN5</accession>
<comment type="caution">
    <text evidence="1">The sequence shown here is derived from an EMBL/GenBank/DDBJ whole genome shotgun (WGS) entry which is preliminary data.</text>
</comment>
<reference evidence="1 2" key="1">
    <citation type="submission" date="2024-01" db="EMBL/GenBank/DDBJ databases">
        <authorList>
            <person name="Guinet B."/>
        </authorList>
    </citation>
    <scope>NUCLEOTIDE SEQUENCE [LARGE SCALE GENOMIC DNA]</scope>
</reference>
<dbReference type="Proteomes" id="UP001642380">
    <property type="component" value="Unassembled WGS sequence"/>
</dbReference>
<gene>
    <name evidence="1" type="ORF">CCFV1_ORF061</name>
</gene>